<evidence type="ECO:0000256" key="1">
    <source>
        <dbReference type="SAM" id="Phobius"/>
    </source>
</evidence>
<feature type="transmembrane region" description="Helical" evidence="1">
    <location>
        <begin position="65"/>
        <end position="94"/>
    </location>
</feature>
<keyword evidence="2" id="KW-0732">Signal</keyword>
<feature type="signal peptide" evidence="2">
    <location>
        <begin position="1"/>
        <end position="20"/>
    </location>
</feature>
<evidence type="ECO:0000313" key="3">
    <source>
        <dbReference type="EMBL" id="NOV51291.1"/>
    </source>
</evidence>
<organism evidence="3">
    <name type="scientific">Xenopsylla cheopis</name>
    <name type="common">Oriental rat flea</name>
    <name type="synonym">Pulex cheopis</name>
    <dbReference type="NCBI Taxonomy" id="163159"/>
    <lineage>
        <taxon>Eukaryota</taxon>
        <taxon>Metazoa</taxon>
        <taxon>Ecdysozoa</taxon>
        <taxon>Arthropoda</taxon>
        <taxon>Hexapoda</taxon>
        <taxon>Insecta</taxon>
        <taxon>Pterygota</taxon>
        <taxon>Neoptera</taxon>
        <taxon>Endopterygota</taxon>
        <taxon>Siphonaptera</taxon>
        <taxon>Pulicidae</taxon>
        <taxon>Xenopsyllinae</taxon>
        <taxon>Xenopsylla</taxon>
    </lineage>
</organism>
<sequence length="110" mass="11955">MKCLLILTILAVLHFQSIQCGWGGSRVNSTKIGTNGGRTLINKYISAEGQGNSGPKFDGRRGVGFSAWGIIGIIVGGILAIMGIYYTSVFYPILCKKERRYDKMHGISNV</sequence>
<proteinExistence type="predicted"/>
<dbReference type="EMBL" id="GIIL01007565">
    <property type="protein sequence ID" value="NOV51291.1"/>
    <property type="molecule type" value="Transcribed_RNA"/>
</dbReference>
<keyword evidence="1" id="KW-0812">Transmembrane</keyword>
<keyword evidence="1" id="KW-1133">Transmembrane helix</keyword>
<keyword evidence="1" id="KW-0472">Membrane</keyword>
<accession>A0A6M2E1T7</accession>
<protein>
    <submittedName>
        <fullName evidence="3">Putative product</fullName>
    </submittedName>
</protein>
<feature type="chain" id="PRO_5026798839" evidence="2">
    <location>
        <begin position="21"/>
        <end position="110"/>
    </location>
</feature>
<evidence type="ECO:0000256" key="2">
    <source>
        <dbReference type="SAM" id="SignalP"/>
    </source>
</evidence>
<reference evidence="3" key="1">
    <citation type="submission" date="2020-03" db="EMBL/GenBank/DDBJ databases">
        <title>Transcriptomic Profiling of the Digestive Tract of the Rat Flea, Xenopsylla cheopis, Following Blood Feeding and Infection with Yersinia pestis.</title>
        <authorList>
            <person name="Bland D.M."/>
            <person name="Martens C.A."/>
            <person name="Virtaneva K."/>
            <person name="Kanakabandi K."/>
            <person name="Long D."/>
            <person name="Rosenke R."/>
            <person name="Saturday G.A."/>
            <person name="Hoyt F.H."/>
            <person name="Bruno D.P."/>
            <person name="Ribeiro J.M.C."/>
            <person name="Hinnebusch J."/>
        </authorList>
    </citation>
    <scope>NUCLEOTIDE SEQUENCE</scope>
</reference>
<dbReference type="AlphaFoldDB" id="A0A6M2E1T7"/>
<name>A0A6M2E1T7_XENCH</name>